<dbReference type="EMBL" id="GGYP01001892">
    <property type="protein sequence ID" value="MDE46663.1"/>
    <property type="molecule type" value="Transcribed_RNA"/>
</dbReference>
<dbReference type="PANTHER" id="PTHR12223:SF45">
    <property type="entry name" value="RE50040P"/>
    <property type="match status" value="1"/>
</dbReference>
<feature type="region of interest" description="Disordered" evidence="6">
    <location>
        <begin position="1"/>
        <end position="25"/>
    </location>
</feature>
<dbReference type="GO" id="GO:0000139">
    <property type="term" value="C:Golgi membrane"/>
    <property type="evidence" value="ECO:0007669"/>
    <property type="project" value="TreeGrafter"/>
</dbReference>
<feature type="transmembrane region" description="Helical" evidence="7">
    <location>
        <begin position="336"/>
        <end position="357"/>
    </location>
</feature>
<dbReference type="GO" id="GO:0005793">
    <property type="term" value="C:endoplasmic reticulum-Golgi intermediate compartment"/>
    <property type="evidence" value="ECO:0007669"/>
    <property type="project" value="TreeGrafter"/>
</dbReference>
<dbReference type="Gene3D" id="2.60.120.200">
    <property type="match status" value="1"/>
</dbReference>
<dbReference type="InterPro" id="IPR013320">
    <property type="entry name" value="ConA-like_dom_sf"/>
</dbReference>
<proteinExistence type="predicted"/>
<evidence type="ECO:0000256" key="1">
    <source>
        <dbReference type="ARBA" id="ARBA00004479"/>
    </source>
</evidence>
<evidence type="ECO:0000256" key="5">
    <source>
        <dbReference type="ARBA" id="ARBA00023136"/>
    </source>
</evidence>
<keyword evidence="5 7" id="KW-0472">Membrane</keyword>
<protein>
    <submittedName>
        <fullName evidence="9">VIP36-like protein</fullName>
    </submittedName>
</protein>
<dbReference type="GO" id="GO:0030134">
    <property type="term" value="C:COPII-coated ER to Golgi transport vesicle"/>
    <property type="evidence" value="ECO:0007669"/>
    <property type="project" value="TreeGrafter"/>
</dbReference>
<dbReference type="AlphaFoldDB" id="A0A6G1S9P6"/>
<dbReference type="InterPro" id="IPR005052">
    <property type="entry name" value="Lectin_leg"/>
</dbReference>
<feature type="domain" description="L-type lectin-like" evidence="8">
    <location>
        <begin position="73"/>
        <end position="296"/>
    </location>
</feature>
<evidence type="ECO:0000259" key="8">
    <source>
        <dbReference type="PROSITE" id="PS51328"/>
    </source>
</evidence>
<dbReference type="InterPro" id="IPR051136">
    <property type="entry name" value="Intracellular_Lectin-GPT"/>
</dbReference>
<evidence type="ECO:0000256" key="3">
    <source>
        <dbReference type="ARBA" id="ARBA00022729"/>
    </source>
</evidence>
<sequence length="369" mass="41478">MHITYFTKRTRGAPNDKRSSSSSSLSAMNDMITSTSSSSIRVGCLLAFILLAAVTIHTFPTTFAQFQQPSSDNVYQREHSLVKPYQGSGMTIPNWEFFGSTIVTSNYIRLTQDTQSRQGGIWNVVPYQSKYWQVEVAFRVHGHGSELFGDGLALWYVKEPPKGGPIFGNRDYFTGLTVVLDTYANQNGVHSHGHPYISAMVNNGTQHYDHENDGVNSELAGCECKFRGLEHEARILVQYYNEELIIKTDIENSGIWRDCLSVKGVYLPTHYYFGITSATGDLSDNHDILSIKMRQLSSTIYDHQPKPDDLPRADYSLPNRDKLNDTPSGMSALRKLFLVVCVIAGVVAVAGFGYFLYQSKRNTARKRFY</sequence>
<comment type="subcellular location">
    <subcellularLocation>
        <location evidence="1">Membrane</location>
        <topology evidence="1">Single-pass type I membrane protein</topology>
    </subcellularLocation>
</comment>
<dbReference type="PANTHER" id="PTHR12223">
    <property type="entry name" value="VESICULAR MANNOSE-BINDING LECTIN"/>
    <property type="match status" value="1"/>
</dbReference>
<evidence type="ECO:0000256" key="4">
    <source>
        <dbReference type="ARBA" id="ARBA00022989"/>
    </source>
</evidence>
<dbReference type="GO" id="GO:0005789">
    <property type="term" value="C:endoplasmic reticulum membrane"/>
    <property type="evidence" value="ECO:0007669"/>
    <property type="project" value="TreeGrafter"/>
</dbReference>
<organism evidence="9">
    <name type="scientific">Aceria tosichella</name>
    <name type="common">wheat curl mite</name>
    <dbReference type="NCBI Taxonomy" id="561515"/>
    <lineage>
        <taxon>Eukaryota</taxon>
        <taxon>Metazoa</taxon>
        <taxon>Ecdysozoa</taxon>
        <taxon>Arthropoda</taxon>
        <taxon>Chelicerata</taxon>
        <taxon>Arachnida</taxon>
        <taxon>Acari</taxon>
        <taxon>Acariformes</taxon>
        <taxon>Trombidiformes</taxon>
        <taxon>Prostigmata</taxon>
        <taxon>Eupodina</taxon>
        <taxon>Eriophyoidea</taxon>
        <taxon>Eriophyidae</taxon>
        <taxon>Eriophyinae</taxon>
        <taxon>Aceriini</taxon>
        <taxon>Aceria</taxon>
    </lineage>
</organism>
<gene>
    <name evidence="9" type="primary">Lman2l</name>
    <name evidence="9" type="ORF">g.20122</name>
</gene>
<keyword evidence="3" id="KW-0732">Signal</keyword>
<reference evidence="9" key="1">
    <citation type="submission" date="2018-10" db="EMBL/GenBank/DDBJ databases">
        <title>Transcriptome assembly of Aceria tosichella (Wheat curl mite) Type 2.</title>
        <authorList>
            <person name="Scully E.D."/>
            <person name="Geib S.M."/>
            <person name="Palmer N.A."/>
            <person name="Gupta A.K."/>
            <person name="Sarath G."/>
            <person name="Tatineni S."/>
        </authorList>
    </citation>
    <scope>NUCLEOTIDE SEQUENCE</scope>
    <source>
        <strain evidence="9">LincolnNE</strain>
    </source>
</reference>
<keyword evidence="2 7" id="KW-0812">Transmembrane</keyword>
<name>A0A6G1S9P6_9ACAR</name>
<dbReference type="SUPFAM" id="SSF49899">
    <property type="entry name" value="Concanavalin A-like lectins/glucanases"/>
    <property type="match status" value="1"/>
</dbReference>
<dbReference type="GO" id="GO:0005537">
    <property type="term" value="F:D-mannose binding"/>
    <property type="evidence" value="ECO:0007669"/>
    <property type="project" value="TreeGrafter"/>
</dbReference>
<evidence type="ECO:0000256" key="7">
    <source>
        <dbReference type="SAM" id="Phobius"/>
    </source>
</evidence>
<evidence type="ECO:0000256" key="2">
    <source>
        <dbReference type="ARBA" id="ARBA00022692"/>
    </source>
</evidence>
<dbReference type="GO" id="GO:0006888">
    <property type="term" value="P:endoplasmic reticulum to Golgi vesicle-mediated transport"/>
    <property type="evidence" value="ECO:0007669"/>
    <property type="project" value="TreeGrafter"/>
</dbReference>
<dbReference type="PROSITE" id="PS51328">
    <property type="entry name" value="L_LECTIN_LIKE"/>
    <property type="match status" value="1"/>
</dbReference>
<evidence type="ECO:0000313" key="9">
    <source>
        <dbReference type="EMBL" id="MDE46663.1"/>
    </source>
</evidence>
<accession>A0A6G1S9P6</accession>
<keyword evidence="4 7" id="KW-1133">Transmembrane helix</keyword>
<dbReference type="Pfam" id="PF03388">
    <property type="entry name" value="Lectin_leg-like"/>
    <property type="match status" value="1"/>
</dbReference>
<evidence type="ECO:0000256" key="6">
    <source>
        <dbReference type="SAM" id="MobiDB-lite"/>
    </source>
</evidence>